<dbReference type="InParanoid" id="A0A0C3BT86"/>
<gene>
    <name evidence="1" type="ORF">PILCRDRAFT_526373</name>
</gene>
<keyword evidence="2" id="KW-1185">Reference proteome</keyword>
<dbReference type="InterPro" id="IPR046521">
    <property type="entry name" value="DUF6698"/>
</dbReference>
<reference evidence="2" key="2">
    <citation type="submission" date="2015-01" db="EMBL/GenBank/DDBJ databases">
        <title>Evolutionary Origins and Diversification of the Mycorrhizal Mutualists.</title>
        <authorList>
            <consortium name="DOE Joint Genome Institute"/>
            <consortium name="Mycorrhizal Genomics Consortium"/>
            <person name="Kohler A."/>
            <person name="Kuo A."/>
            <person name="Nagy L.G."/>
            <person name="Floudas D."/>
            <person name="Copeland A."/>
            <person name="Barry K.W."/>
            <person name="Cichocki N."/>
            <person name="Veneault-Fourrey C."/>
            <person name="LaButti K."/>
            <person name="Lindquist E.A."/>
            <person name="Lipzen A."/>
            <person name="Lundell T."/>
            <person name="Morin E."/>
            <person name="Murat C."/>
            <person name="Riley R."/>
            <person name="Ohm R."/>
            <person name="Sun H."/>
            <person name="Tunlid A."/>
            <person name="Henrissat B."/>
            <person name="Grigoriev I.V."/>
            <person name="Hibbett D.S."/>
            <person name="Martin F."/>
        </authorList>
    </citation>
    <scope>NUCLEOTIDE SEQUENCE [LARGE SCALE GENOMIC DNA]</scope>
    <source>
        <strain evidence="2">F 1598</strain>
    </source>
</reference>
<dbReference type="OrthoDB" id="3160134at2759"/>
<evidence type="ECO:0000313" key="1">
    <source>
        <dbReference type="EMBL" id="KIM80552.1"/>
    </source>
</evidence>
<sequence>MTRVTMPSIAYVATQVRFALSSSSVFSRTDTVTDSERFYNSVVDLFEDVEEQEEVNELQTWWNRQVFPNYSSARRPVCKNSAIARIKEKRSETRRLAMNNLNA</sequence>
<protein>
    <submittedName>
        <fullName evidence="1">Uncharacterized protein</fullName>
    </submittedName>
</protein>
<dbReference type="Proteomes" id="UP000054166">
    <property type="component" value="Unassembled WGS sequence"/>
</dbReference>
<dbReference type="STRING" id="765440.A0A0C3BT86"/>
<dbReference type="Pfam" id="PF20414">
    <property type="entry name" value="DUF6698"/>
    <property type="match status" value="1"/>
</dbReference>
<organism evidence="1 2">
    <name type="scientific">Piloderma croceum (strain F 1598)</name>
    <dbReference type="NCBI Taxonomy" id="765440"/>
    <lineage>
        <taxon>Eukaryota</taxon>
        <taxon>Fungi</taxon>
        <taxon>Dikarya</taxon>
        <taxon>Basidiomycota</taxon>
        <taxon>Agaricomycotina</taxon>
        <taxon>Agaricomycetes</taxon>
        <taxon>Agaricomycetidae</taxon>
        <taxon>Atheliales</taxon>
        <taxon>Atheliaceae</taxon>
        <taxon>Piloderma</taxon>
    </lineage>
</organism>
<name>A0A0C3BT86_PILCF</name>
<reference evidence="1 2" key="1">
    <citation type="submission" date="2014-04" db="EMBL/GenBank/DDBJ databases">
        <authorList>
            <consortium name="DOE Joint Genome Institute"/>
            <person name="Kuo A."/>
            <person name="Tarkka M."/>
            <person name="Buscot F."/>
            <person name="Kohler A."/>
            <person name="Nagy L.G."/>
            <person name="Floudas D."/>
            <person name="Copeland A."/>
            <person name="Barry K.W."/>
            <person name="Cichocki N."/>
            <person name="Veneault-Fourrey C."/>
            <person name="LaButti K."/>
            <person name="Lindquist E.A."/>
            <person name="Lipzen A."/>
            <person name="Lundell T."/>
            <person name="Morin E."/>
            <person name="Murat C."/>
            <person name="Sun H."/>
            <person name="Tunlid A."/>
            <person name="Henrissat B."/>
            <person name="Grigoriev I.V."/>
            <person name="Hibbett D.S."/>
            <person name="Martin F."/>
            <person name="Nordberg H.P."/>
            <person name="Cantor M.N."/>
            <person name="Hua S.X."/>
        </authorList>
    </citation>
    <scope>NUCLEOTIDE SEQUENCE [LARGE SCALE GENOMIC DNA]</scope>
    <source>
        <strain evidence="1 2">F 1598</strain>
    </source>
</reference>
<dbReference type="AlphaFoldDB" id="A0A0C3BT86"/>
<dbReference type="EMBL" id="KN833003">
    <property type="protein sequence ID" value="KIM80552.1"/>
    <property type="molecule type" value="Genomic_DNA"/>
</dbReference>
<evidence type="ECO:0000313" key="2">
    <source>
        <dbReference type="Proteomes" id="UP000054166"/>
    </source>
</evidence>
<accession>A0A0C3BT86</accession>
<dbReference type="HOGENOM" id="CLU_035918_8_0_1"/>
<proteinExistence type="predicted"/>